<dbReference type="GO" id="GO:0003677">
    <property type="term" value="F:DNA binding"/>
    <property type="evidence" value="ECO:0007669"/>
    <property type="project" value="UniProtKB-KW"/>
</dbReference>
<proteinExistence type="predicted"/>
<keyword evidence="5" id="KW-0347">Helicase</keyword>
<dbReference type="Gene3D" id="3.30.2060.10">
    <property type="entry name" value="Penicillin-binding protein 1b domain"/>
    <property type="match status" value="1"/>
</dbReference>
<dbReference type="Gene3D" id="2.40.10.170">
    <property type="match status" value="1"/>
</dbReference>
<dbReference type="InterPro" id="IPR011545">
    <property type="entry name" value="DEAD/DEAH_box_helicase_dom"/>
</dbReference>
<dbReference type="GO" id="GO:0003678">
    <property type="term" value="F:DNA helicase activity"/>
    <property type="evidence" value="ECO:0007669"/>
    <property type="project" value="TreeGrafter"/>
</dbReference>
<evidence type="ECO:0000313" key="11">
    <source>
        <dbReference type="EMBL" id="OHA47725.1"/>
    </source>
</evidence>
<dbReference type="Proteomes" id="UP000177629">
    <property type="component" value="Unassembled WGS sequence"/>
</dbReference>
<evidence type="ECO:0000256" key="6">
    <source>
        <dbReference type="ARBA" id="ARBA00022840"/>
    </source>
</evidence>
<dbReference type="SUPFAM" id="SSF141259">
    <property type="entry name" value="CarD-like"/>
    <property type="match status" value="1"/>
</dbReference>
<evidence type="ECO:0000256" key="5">
    <source>
        <dbReference type="ARBA" id="ARBA00022806"/>
    </source>
</evidence>
<keyword evidence="8" id="KW-0234">DNA repair</keyword>
<dbReference type="SMART" id="SM00490">
    <property type="entry name" value="HELICc"/>
    <property type="match status" value="1"/>
</dbReference>
<dbReference type="PROSITE" id="PS51194">
    <property type="entry name" value="HELICASE_CTER"/>
    <property type="match status" value="1"/>
</dbReference>
<reference evidence="11 12" key="1">
    <citation type="journal article" date="2016" name="Nat. Commun.">
        <title>Thousands of microbial genomes shed light on interconnected biogeochemical processes in an aquifer system.</title>
        <authorList>
            <person name="Anantharaman K."/>
            <person name="Brown C.T."/>
            <person name="Hug L.A."/>
            <person name="Sharon I."/>
            <person name="Castelle C.J."/>
            <person name="Probst A.J."/>
            <person name="Thomas B.C."/>
            <person name="Singh A."/>
            <person name="Wilkins M.J."/>
            <person name="Karaoz U."/>
            <person name="Brodie E.L."/>
            <person name="Williams K.H."/>
            <person name="Hubbard S.S."/>
            <person name="Banfield J.F."/>
        </authorList>
    </citation>
    <scope>NUCLEOTIDE SEQUENCE [LARGE SCALE GENOMIC DNA]</scope>
</reference>
<evidence type="ECO:0000259" key="9">
    <source>
        <dbReference type="PROSITE" id="PS51192"/>
    </source>
</evidence>
<keyword evidence="2" id="KW-0547">Nucleotide-binding</keyword>
<dbReference type="InterPro" id="IPR003711">
    <property type="entry name" value="CarD-like/TRCF_RID"/>
</dbReference>
<name>A0A1G2PH97_9BACT</name>
<dbReference type="STRING" id="1802362.A2806_01335"/>
<dbReference type="PANTHER" id="PTHR47964">
    <property type="entry name" value="ATP-DEPENDENT DNA HELICASE HOMOLOG RECG, CHLOROPLASTIC"/>
    <property type="match status" value="1"/>
</dbReference>
<dbReference type="InterPro" id="IPR001650">
    <property type="entry name" value="Helicase_C-like"/>
</dbReference>
<keyword evidence="6" id="KW-0067">ATP-binding</keyword>
<dbReference type="EMBL" id="MHSS01000014">
    <property type="protein sequence ID" value="OHA47725.1"/>
    <property type="molecule type" value="Genomic_DNA"/>
</dbReference>
<dbReference type="InterPro" id="IPR014001">
    <property type="entry name" value="Helicase_ATP-bd"/>
</dbReference>
<evidence type="ECO:0000256" key="4">
    <source>
        <dbReference type="ARBA" id="ARBA00022801"/>
    </source>
</evidence>
<dbReference type="Pfam" id="PF00270">
    <property type="entry name" value="DEAD"/>
    <property type="match status" value="1"/>
</dbReference>
<dbReference type="Pfam" id="PF17757">
    <property type="entry name" value="UvrB_inter"/>
    <property type="match status" value="1"/>
</dbReference>
<organism evidence="11 12">
    <name type="scientific">Candidatus Terrybacteria bacterium RIFCSPHIGHO2_01_FULL_48_17</name>
    <dbReference type="NCBI Taxonomy" id="1802362"/>
    <lineage>
        <taxon>Bacteria</taxon>
        <taxon>Candidatus Terryibacteriota</taxon>
    </lineage>
</organism>
<protein>
    <recommendedName>
        <fullName evidence="13">Transcription-repair coupling factor</fullName>
    </recommendedName>
</protein>
<accession>A0A1G2PH97</accession>
<evidence type="ECO:0000256" key="3">
    <source>
        <dbReference type="ARBA" id="ARBA00022763"/>
    </source>
</evidence>
<evidence type="ECO:0000256" key="8">
    <source>
        <dbReference type="ARBA" id="ARBA00023204"/>
    </source>
</evidence>
<evidence type="ECO:0000256" key="7">
    <source>
        <dbReference type="ARBA" id="ARBA00023125"/>
    </source>
</evidence>
<dbReference type="GO" id="GO:0006281">
    <property type="term" value="P:DNA repair"/>
    <property type="evidence" value="ECO:0007669"/>
    <property type="project" value="UniProtKB-KW"/>
</dbReference>
<dbReference type="InterPro" id="IPR041471">
    <property type="entry name" value="UvrB_inter"/>
</dbReference>
<dbReference type="Pfam" id="PF02559">
    <property type="entry name" value="CarD_TRCF_RID"/>
    <property type="match status" value="1"/>
</dbReference>
<feature type="domain" description="Helicase ATP-binding" evidence="9">
    <location>
        <begin position="290"/>
        <end position="451"/>
    </location>
</feature>
<dbReference type="SMART" id="SM01058">
    <property type="entry name" value="CarD_TRCF"/>
    <property type="match status" value="1"/>
</dbReference>
<dbReference type="InterPro" id="IPR047112">
    <property type="entry name" value="RecG/Mfd"/>
</dbReference>
<dbReference type="InterPro" id="IPR027417">
    <property type="entry name" value="P-loop_NTPase"/>
</dbReference>
<keyword evidence="1" id="KW-0963">Cytoplasm</keyword>
<dbReference type="Pfam" id="PF00271">
    <property type="entry name" value="Helicase_C"/>
    <property type="match status" value="1"/>
</dbReference>
<dbReference type="CDD" id="cd17991">
    <property type="entry name" value="DEXHc_TRCF"/>
    <property type="match status" value="1"/>
</dbReference>
<evidence type="ECO:0000259" key="10">
    <source>
        <dbReference type="PROSITE" id="PS51194"/>
    </source>
</evidence>
<keyword evidence="4" id="KW-0378">Hydrolase</keyword>
<evidence type="ECO:0000256" key="1">
    <source>
        <dbReference type="ARBA" id="ARBA00022490"/>
    </source>
</evidence>
<comment type="caution">
    <text evidence="11">The sequence shown here is derived from an EMBL/GenBank/DDBJ whole genome shotgun (WGS) entry which is preliminary data.</text>
</comment>
<keyword evidence="7" id="KW-0238">DNA-binding</keyword>
<dbReference type="InterPro" id="IPR036101">
    <property type="entry name" value="CarD-like/TRCF_RID_sf"/>
</dbReference>
<evidence type="ECO:0000256" key="2">
    <source>
        <dbReference type="ARBA" id="ARBA00022741"/>
    </source>
</evidence>
<dbReference type="GO" id="GO:0016787">
    <property type="term" value="F:hydrolase activity"/>
    <property type="evidence" value="ECO:0007669"/>
    <property type="project" value="UniProtKB-KW"/>
</dbReference>
<dbReference type="PANTHER" id="PTHR47964:SF1">
    <property type="entry name" value="ATP-DEPENDENT DNA HELICASE HOMOLOG RECG, CHLOROPLASTIC"/>
    <property type="match status" value="1"/>
</dbReference>
<feature type="domain" description="Helicase C-terminal" evidence="10">
    <location>
        <begin position="460"/>
        <end position="627"/>
    </location>
</feature>
<dbReference type="AlphaFoldDB" id="A0A1G2PH97"/>
<dbReference type="GO" id="GO:0005524">
    <property type="term" value="F:ATP binding"/>
    <property type="evidence" value="ECO:0007669"/>
    <property type="project" value="UniProtKB-KW"/>
</dbReference>
<gene>
    <name evidence="11" type="ORF">A2806_01335</name>
</gene>
<dbReference type="PROSITE" id="PS51192">
    <property type="entry name" value="HELICASE_ATP_BIND_1"/>
    <property type="match status" value="1"/>
</dbReference>
<sequence>MKHEQQSVLVMGLLPEFLEKPVLWFTENEHEIRKALVTQPRWESRTALLEAGKKLPLFSLLRKLDELGYEKVLEVTRYGEFAHRGGIVDIFPVNLEHAVRIEFAGNNIEALEELSITSDLSRKEWLRVRVRTQPDELEELKKGEYVVHLDHGIGRYHGRDKLQDTPNQSLRSGAGRAINKNEDYLVIEYAQGDKLFVPEEIAARKISRYIGFQEPSVGRLGGFGWLHTKRKIREETEKLARELLTLYAERTVAQRPPVHFDPEILAQFAHSFVFDETPDQIKAWGDILKDLSSPHPMDRLIAGDVGFGKTEVALRAAAAFVSAGLQATLLSPTTVLADQHFLTAKERMEAIGIKVALLSRLQTKSETQRILNGITRGTVDVIIGTHRILSKDVLFQNLGLLIIDEEQRFGVKQKERFKQLRSSLDILSLTATPIPRTLSLILSGARSVSRIATPPPGRQVIETTVVKWNEELVKKALAHEFERGGQTYVLHNRIGTMEPFVKMLRALAPPAARIGTIHGRMPEKELIATMRALRAGTIDILVSTTIIENGLDLGSANTLIVEDATKLGLAQAWQLRGRIGRREIKAYAYFLYPGENPTETAQKRLEALEEAAQEIGAGWKLARRDLEIRGAGNILGREQSGFANRVGLNLYFQMLAEAVERLRSH</sequence>
<keyword evidence="3" id="KW-0227">DNA damage</keyword>
<evidence type="ECO:0000313" key="12">
    <source>
        <dbReference type="Proteomes" id="UP000177629"/>
    </source>
</evidence>
<evidence type="ECO:0008006" key="13">
    <source>
        <dbReference type="Google" id="ProtNLM"/>
    </source>
</evidence>
<dbReference type="SMART" id="SM00487">
    <property type="entry name" value="DEXDc"/>
    <property type="match status" value="1"/>
</dbReference>
<dbReference type="Gene3D" id="3.40.50.300">
    <property type="entry name" value="P-loop containing nucleotide triphosphate hydrolases"/>
    <property type="match status" value="2"/>
</dbReference>
<dbReference type="SUPFAM" id="SSF52540">
    <property type="entry name" value="P-loop containing nucleoside triphosphate hydrolases"/>
    <property type="match status" value="3"/>
</dbReference>